<proteinExistence type="inferred from homology"/>
<feature type="transmembrane region" description="Helical" evidence="7">
    <location>
        <begin position="178"/>
        <end position="197"/>
    </location>
</feature>
<evidence type="ECO:0000313" key="8">
    <source>
        <dbReference type="EMBL" id="MFC7277718.1"/>
    </source>
</evidence>
<dbReference type="PROSITE" id="PS00221">
    <property type="entry name" value="MIP"/>
    <property type="match status" value="1"/>
</dbReference>
<evidence type="ECO:0000313" key="9">
    <source>
        <dbReference type="Proteomes" id="UP001596548"/>
    </source>
</evidence>
<dbReference type="InterPro" id="IPR034294">
    <property type="entry name" value="Aquaporin_transptr"/>
</dbReference>
<dbReference type="Gene3D" id="1.20.1080.10">
    <property type="entry name" value="Glycerol uptake facilitator protein"/>
    <property type="match status" value="1"/>
</dbReference>
<dbReference type="PANTHER" id="PTHR45724:SF13">
    <property type="entry name" value="AQUAPORIN NIP1-1-RELATED"/>
    <property type="match status" value="1"/>
</dbReference>
<dbReference type="PRINTS" id="PR00783">
    <property type="entry name" value="MINTRINSICP"/>
</dbReference>
<keyword evidence="5 7" id="KW-0472">Membrane</keyword>
<feature type="transmembrane region" description="Helical" evidence="7">
    <location>
        <begin position="147"/>
        <end position="171"/>
    </location>
</feature>
<dbReference type="InterPro" id="IPR000425">
    <property type="entry name" value="MIP"/>
</dbReference>
<organism evidence="8 9">
    <name type="scientific">Paractinoplanes rhizophilus</name>
    <dbReference type="NCBI Taxonomy" id="1416877"/>
    <lineage>
        <taxon>Bacteria</taxon>
        <taxon>Bacillati</taxon>
        <taxon>Actinomycetota</taxon>
        <taxon>Actinomycetes</taxon>
        <taxon>Micromonosporales</taxon>
        <taxon>Micromonosporaceae</taxon>
        <taxon>Paractinoplanes</taxon>
    </lineage>
</organism>
<dbReference type="SUPFAM" id="SSF81338">
    <property type="entry name" value="Aquaporin-like"/>
    <property type="match status" value="1"/>
</dbReference>
<keyword evidence="2 6" id="KW-0813">Transport</keyword>
<evidence type="ECO:0000256" key="4">
    <source>
        <dbReference type="ARBA" id="ARBA00022989"/>
    </source>
</evidence>
<dbReference type="InterPro" id="IPR023271">
    <property type="entry name" value="Aquaporin-like"/>
</dbReference>
<dbReference type="Proteomes" id="UP001596548">
    <property type="component" value="Unassembled WGS sequence"/>
</dbReference>
<name>A0ABW2HWZ3_9ACTN</name>
<protein>
    <submittedName>
        <fullName evidence="8">MIP/aquaporin family protein</fullName>
    </submittedName>
</protein>
<accession>A0ABW2HWZ3</accession>
<dbReference type="EMBL" id="JBHTBJ010000025">
    <property type="protein sequence ID" value="MFC7277718.1"/>
    <property type="molecule type" value="Genomic_DNA"/>
</dbReference>
<dbReference type="InterPro" id="IPR022357">
    <property type="entry name" value="MIP_CS"/>
</dbReference>
<sequence>MVLITASASTFRPHDDDVRAALGELGLTTAFMFAVFTLVRWGMATAGAEATALDLRIRCAVVSMTVGLIIVAFAVSRLGRWTGAHMNPAITLALFVHGRTPARRVLPYLAAQTAGSVVAAALARLAWGTAMSDAPARWAVVQPAAGWDSTAVAFAEAAVLGVIVTVMCWVLDHRPGWPLPWIVGLMFGLQGAVFGTVTGGSANPARQLGPALFSGQTHLLVVYLAAPVVGGVAAAWAIRWSDQSAVRIVTVDPLFHGLASLSVEPAALAPLTSRSRVPLETAAGRRKANV</sequence>
<feature type="transmembrane region" description="Helical" evidence="7">
    <location>
        <begin position="55"/>
        <end position="75"/>
    </location>
</feature>
<dbReference type="PANTHER" id="PTHR45724">
    <property type="entry name" value="AQUAPORIN NIP2-1"/>
    <property type="match status" value="1"/>
</dbReference>
<evidence type="ECO:0000256" key="5">
    <source>
        <dbReference type="ARBA" id="ARBA00023136"/>
    </source>
</evidence>
<comment type="caution">
    <text evidence="8">The sequence shown here is derived from an EMBL/GenBank/DDBJ whole genome shotgun (WGS) entry which is preliminary data.</text>
</comment>
<evidence type="ECO:0000256" key="2">
    <source>
        <dbReference type="ARBA" id="ARBA00022448"/>
    </source>
</evidence>
<gene>
    <name evidence="8" type="ORF">ACFQS1_27340</name>
</gene>
<feature type="transmembrane region" description="Helical" evidence="7">
    <location>
        <begin position="20"/>
        <end position="43"/>
    </location>
</feature>
<comment type="subcellular location">
    <subcellularLocation>
        <location evidence="1">Membrane</location>
        <topology evidence="1">Multi-pass membrane protein</topology>
    </subcellularLocation>
</comment>
<keyword evidence="3 6" id="KW-0812">Transmembrane</keyword>
<comment type="similarity">
    <text evidence="6">Belongs to the MIP/aquaporin (TC 1.A.8) family.</text>
</comment>
<feature type="transmembrane region" description="Helical" evidence="7">
    <location>
        <begin position="217"/>
        <end position="238"/>
    </location>
</feature>
<evidence type="ECO:0000256" key="3">
    <source>
        <dbReference type="ARBA" id="ARBA00022692"/>
    </source>
</evidence>
<keyword evidence="9" id="KW-1185">Reference proteome</keyword>
<feature type="transmembrane region" description="Helical" evidence="7">
    <location>
        <begin position="105"/>
        <end position="127"/>
    </location>
</feature>
<keyword evidence="4 7" id="KW-1133">Transmembrane helix</keyword>
<dbReference type="RefSeq" id="WP_378973668.1">
    <property type="nucleotide sequence ID" value="NZ_JBHTBJ010000025.1"/>
</dbReference>
<reference evidence="9" key="1">
    <citation type="journal article" date="2019" name="Int. J. Syst. Evol. Microbiol.">
        <title>The Global Catalogue of Microorganisms (GCM) 10K type strain sequencing project: providing services to taxonomists for standard genome sequencing and annotation.</title>
        <authorList>
            <consortium name="The Broad Institute Genomics Platform"/>
            <consortium name="The Broad Institute Genome Sequencing Center for Infectious Disease"/>
            <person name="Wu L."/>
            <person name="Ma J."/>
        </authorList>
    </citation>
    <scope>NUCLEOTIDE SEQUENCE [LARGE SCALE GENOMIC DNA]</scope>
    <source>
        <strain evidence="9">XZYJT-10</strain>
    </source>
</reference>
<evidence type="ECO:0000256" key="1">
    <source>
        <dbReference type="ARBA" id="ARBA00004141"/>
    </source>
</evidence>
<evidence type="ECO:0000256" key="7">
    <source>
        <dbReference type="SAM" id="Phobius"/>
    </source>
</evidence>
<dbReference type="Pfam" id="PF00230">
    <property type="entry name" value="MIP"/>
    <property type="match status" value="1"/>
</dbReference>
<evidence type="ECO:0000256" key="6">
    <source>
        <dbReference type="RuleBase" id="RU000477"/>
    </source>
</evidence>